<dbReference type="InterPro" id="IPR035437">
    <property type="entry name" value="SNase_OB-fold_sf"/>
</dbReference>
<dbReference type="KEGG" id="tsv:DSM104635_00047"/>
<dbReference type="Gene3D" id="2.40.50.90">
    <property type="match status" value="1"/>
</dbReference>
<name>A0A6I6MHV1_9CAUL</name>
<evidence type="ECO:0000313" key="2">
    <source>
        <dbReference type="EMBL" id="QGZ93241.1"/>
    </source>
</evidence>
<dbReference type="Pfam" id="PF00565">
    <property type="entry name" value="SNase"/>
    <property type="match status" value="1"/>
</dbReference>
<proteinExistence type="predicted"/>
<accession>A0A6I6MHV1</accession>
<protein>
    <recommendedName>
        <fullName evidence="1">TNase-like domain-containing protein</fullName>
    </recommendedName>
</protein>
<dbReference type="AlphaFoldDB" id="A0A6I6MHV1"/>
<organism evidence="2 3">
    <name type="scientific">Terricaulis silvestris</name>
    <dbReference type="NCBI Taxonomy" id="2686094"/>
    <lineage>
        <taxon>Bacteria</taxon>
        <taxon>Pseudomonadati</taxon>
        <taxon>Pseudomonadota</taxon>
        <taxon>Alphaproteobacteria</taxon>
        <taxon>Caulobacterales</taxon>
        <taxon>Caulobacteraceae</taxon>
        <taxon>Terricaulis</taxon>
    </lineage>
</organism>
<gene>
    <name evidence="2" type="ORF">DSM104635_00047</name>
</gene>
<evidence type="ECO:0000313" key="3">
    <source>
        <dbReference type="Proteomes" id="UP000431269"/>
    </source>
</evidence>
<dbReference type="EMBL" id="CP047045">
    <property type="protein sequence ID" value="QGZ93241.1"/>
    <property type="molecule type" value="Genomic_DNA"/>
</dbReference>
<dbReference type="PROSITE" id="PS50830">
    <property type="entry name" value="TNASE_3"/>
    <property type="match status" value="1"/>
</dbReference>
<dbReference type="RefSeq" id="WP_158764255.1">
    <property type="nucleotide sequence ID" value="NZ_CP047045.1"/>
</dbReference>
<sequence length="279" mass="30318">MRKAIAIAVLVLLAACGPQLGPLERGETGRVVRAYAGDTLELDSGLRVFLAEMDAPRGEDAYAAQAQGELEALALHREVLLAYGGARRWVPRPREGQTEVPDEAAIAHVFVKSEGGRWFWLQHEMVSRGAAFVRPRHDNHARSAELIALEAQARQAERGLWGRREYSALSARAAAAQAIAADISCLRGAAPYRIVDAEVADARVFDRRASLRLQGAPAETPFSVVVFGESFARWDGPALASLTGARIRVRGPLGVFRDEPQLCLDHSSQLEVLPVGQSR</sequence>
<dbReference type="Proteomes" id="UP000431269">
    <property type="component" value="Chromosome"/>
</dbReference>
<dbReference type="SUPFAM" id="SSF50199">
    <property type="entry name" value="Staphylococcal nuclease"/>
    <property type="match status" value="1"/>
</dbReference>
<keyword evidence="3" id="KW-1185">Reference proteome</keyword>
<evidence type="ECO:0000259" key="1">
    <source>
        <dbReference type="PROSITE" id="PS50830"/>
    </source>
</evidence>
<reference evidence="3" key="1">
    <citation type="submission" date="2019-12" db="EMBL/GenBank/DDBJ databases">
        <title>Complete genome of Terracaulis silvestris 0127_4.</title>
        <authorList>
            <person name="Vieira S."/>
            <person name="Riedel T."/>
            <person name="Sproer C."/>
            <person name="Pascual J."/>
            <person name="Boedeker C."/>
            <person name="Overmann J."/>
        </authorList>
    </citation>
    <scope>NUCLEOTIDE SEQUENCE [LARGE SCALE GENOMIC DNA]</scope>
    <source>
        <strain evidence="3">0127_4</strain>
    </source>
</reference>
<dbReference type="InterPro" id="IPR016071">
    <property type="entry name" value="Staphylococal_nuclease_OB-fold"/>
</dbReference>
<feature type="domain" description="TNase-like" evidence="1">
    <location>
        <begin position="25"/>
        <end position="163"/>
    </location>
</feature>
<dbReference type="PROSITE" id="PS51257">
    <property type="entry name" value="PROKAR_LIPOPROTEIN"/>
    <property type="match status" value="1"/>
</dbReference>
<dbReference type="SMART" id="SM00318">
    <property type="entry name" value="SNc"/>
    <property type="match status" value="1"/>
</dbReference>